<evidence type="ECO:0000313" key="3">
    <source>
        <dbReference type="EMBL" id="MDN3204568.1"/>
    </source>
</evidence>
<evidence type="ECO:0008006" key="5">
    <source>
        <dbReference type="Google" id="ProtNLM"/>
    </source>
</evidence>
<evidence type="ECO:0000256" key="2">
    <source>
        <dbReference type="SAM" id="SignalP"/>
    </source>
</evidence>
<comment type="caution">
    <text evidence="3">The sequence shown here is derived from an EMBL/GenBank/DDBJ whole genome shotgun (WGS) entry which is preliminary data.</text>
</comment>
<feature type="chain" id="PRO_5045959465" description="Porin" evidence="2">
    <location>
        <begin position="21"/>
        <end position="430"/>
    </location>
</feature>
<protein>
    <recommendedName>
        <fullName evidence="5">Porin</fullName>
    </recommendedName>
</protein>
<name>A0ABT7YDK9_9BACT</name>
<proteinExistence type="predicted"/>
<evidence type="ECO:0000256" key="1">
    <source>
        <dbReference type="SAM" id="MobiDB-lite"/>
    </source>
</evidence>
<dbReference type="EMBL" id="JAUEPH010000004">
    <property type="protein sequence ID" value="MDN3204568.1"/>
    <property type="molecule type" value="Genomic_DNA"/>
</dbReference>
<dbReference type="Proteomes" id="UP001171916">
    <property type="component" value="Unassembled WGS sequence"/>
</dbReference>
<feature type="region of interest" description="Disordered" evidence="1">
    <location>
        <begin position="258"/>
        <end position="277"/>
    </location>
</feature>
<gene>
    <name evidence="3" type="ORF">QVH07_10430</name>
</gene>
<feature type="signal peptide" evidence="2">
    <location>
        <begin position="1"/>
        <end position="20"/>
    </location>
</feature>
<sequence>MRKITLIFSVLLVFHFSAKAQIPSDPYEEEKPKREIDGHIPGSGFKLFDGERGAMTFSFFASSRYLNQMGIDTSYTDHLGREKFIDRRNDLQFQKVMLYFKGWFTNPRFRYLLYIWTSNVSQGLGAQVVVAGNIQYKVSDFLDVGIGIGGLPTTRALLGQFPGWLRQDARPMAEEYFRGSFTTGVWAQGEITNNLYYKTMLGNNMSQLGIDAGQLDPGLDTWSTSIWWTSENYGRVAPFGDFFKTEKPGGMIGMNFTRSNETDQSQPGQNAPENSQIRISDGTPIFSRMAFGEDIQITDAKYEMLAVNGGIKYRGFSLDAEYYTRWVSKIEGTGAIPVDELFDTGFTIRSSMMLVKNTLQGYFIASKINGEYGNPTEYVAGTNIFPFGNKVFRINPELVFSNFSAVGYQSYPVPVGANGTTFMLNFEILY</sequence>
<keyword evidence="2" id="KW-0732">Signal</keyword>
<dbReference type="RefSeq" id="WP_290000200.1">
    <property type="nucleotide sequence ID" value="NZ_JAUEPH010000004.1"/>
</dbReference>
<organism evidence="3 4">
    <name type="scientific">Algoriphagus sediminis</name>
    <dbReference type="NCBI Taxonomy" id="3057113"/>
    <lineage>
        <taxon>Bacteria</taxon>
        <taxon>Pseudomonadati</taxon>
        <taxon>Bacteroidota</taxon>
        <taxon>Cytophagia</taxon>
        <taxon>Cytophagales</taxon>
        <taxon>Cyclobacteriaceae</taxon>
        <taxon>Algoriphagus</taxon>
    </lineage>
</organism>
<keyword evidence="4" id="KW-1185">Reference proteome</keyword>
<accession>A0ABT7YDK9</accession>
<reference evidence="3" key="1">
    <citation type="submission" date="2023-06" db="EMBL/GenBank/DDBJ databases">
        <title>Robiginitalea aurantiacus sp. nov. and Algoriphagus sediminis sp. nov., isolated from coastal sediment.</title>
        <authorList>
            <person name="Zhou Z.Y."/>
            <person name="An J."/>
            <person name="Jia Y.W."/>
            <person name="Du Z.J."/>
        </authorList>
    </citation>
    <scope>NUCLEOTIDE SEQUENCE</scope>
    <source>
        <strain evidence="3">C2-7</strain>
    </source>
</reference>
<evidence type="ECO:0000313" key="4">
    <source>
        <dbReference type="Proteomes" id="UP001171916"/>
    </source>
</evidence>